<feature type="region of interest" description="Disordered" evidence="1">
    <location>
        <begin position="780"/>
        <end position="846"/>
    </location>
</feature>
<dbReference type="GeneID" id="7446818"/>
<keyword evidence="3" id="KW-1185">Reference proteome</keyword>
<name>B8BRH9_THAPS</name>
<sequence length="846" mass="87772">MRRLVVVRVGEAPEGDAAPPNELLIQFRGACPPHKVKDLDALVKQLKGDEEKIQAKIMEWWEEPQIAEPEWEAVDRKAKAKQQQQPTVTEKKAGGGMSRDNRPVIAPPRNRDGGLRGKDGGRGMSRGGDRGGRGASRGVGDRRSSGGGGGMSQKTNTASSAPSPSVPTATSTPALSVPKQESGVPTPVTNTPVLKGAWGQKAFSAVASSTLAAPAHAPAAAAAPVVEPIPVEMPPTALEPEEVVAPEVDLGVNMMTTSDDPTPSGLTPAPVAPTSAGNVWATRGSAHLIQAEKPKPPAPAPLPVQEVVPEYEEPAVIVEEEPLPLDEPLPEPDLMSEPAPLESFMGVGSALPPSVNGANINASGWEPILEPSESMSQPSPVAPPPMSEPITVEEPMTLPEPISAAAAPVAPVGVKPSNVLNMGHWETGDADDDDLDFGFGSFAAGNDNDEVVSAAPPAAESVPLASTNTSHASPARPPPGLSMPPMPAGAMLVHELENKLESTALGQNEDTSTSKNLPEQKDLGQSNQSSQPQPFNTGNDLGGQSYPGQYGGGGYGMGMYNMGTSNNGGFGSMPPGQFPLGGPINQQQQPKPQQSGLGGSQGPRPTSSPQTLQQVGPYGMQNPGGNDASGASNNDAPSNMPPGMPGGMQYPNPAFMYGQYNQVMGHPAYGGMQYGGYGQQQFGGPYQGHQYGNNYQGQNYGGGPYDGGDQGGPQHHGNTRDNYQKGGGGGGYRGRNHNNHHNQNQYGGGNNYHSGNQYGGGNNYQGQGGYVGGPYGGNMGYGGGPDQSHYQNQGGYENDHKGKKGPNNRFQQQPLGLQGSSNDGGNSGGWGGSQQNNWGGNWQQES</sequence>
<gene>
    <name evidence="2" type="ORF">THAPSDRAFT_20924</name>
</gene>
<feature type="compositionally biased region" description="Low complexity" evidence="1">
    <location>
        <begin position="741"/>
        <end position="756"/>
    </location>
</feature>
<feature type="compositionally biased region" description="Low complexity" evidence="1">
    <location>
        <begin position="688"/>
        <end position="698"/>
    </location>
</feature>
<dbReference type="OMA" id="QPEAPYF"/>
<dbReference type="EMBL" id="CM000638">
    <property type="protein sequence ID" value="EED95959.1"/>
    <property type="molecule type" value="Genomic_DNA"/>
</dbReference>
<feature type="compositionally biased region" description="Polar residues" evidence="1">
    <location>
        <begin position="504"/>
        <end position="517"/>
    </location>
</feature>
<feature type="compositionally biased region" description="Low complexity" evidence="1">
    <location>
        <begin position="581"/>
        <end position="595"/>
    </location>
</feature>
<dbReference type="KEGG" id="tps:THAPSDRAFT_20924"/>
<accession>B8BRH9</accession>
<feature type="compositionally biased region" description="Low complexity" evidence="1">
    <location>
        <begin position="525"/>
        <end position="534"/>
    </location>
</feature>
<dbReference type="eggNOG" id="ENOG502RA86">
    <property type="taxonomic scope" value="Eukaryota"/>
</dbReference>
<feature type="region of interest" description="Disordered" evidence="1">
    <location>
        <begin position="568"/>
        <end position="646"/>
    </location>
</feature>
<dbReference type="HOGENOM" id="CLU_336962_0_0_1"/>
<feature type="compositionally biased region" description="Low complexity" evidence="1">
    <location>
        <begin position="833"/>
        <end position="846"/>
    </location>
</feature>
<feature type="region of interest" description="Disordered" evidence="1">
    <location>
        <begin position="460"/>
        <end position="550"/>
    </location>
</feature>
<dbReference type="InParanoid" id="B8BRH9"/>
<proteinExistence type="predicted"/>
<feature type="region of interest" description="Disordered" evidence="1">
    <location>
        <begin position="73"/>
        <end position="190"/>
    </location>
</feature>
<dbReference type="PaxDb" id="35128-Thaps20924"/>
<dbReference type="Proteomes" id="UP000001449">
    <property type="component" value="Chromosome 1"/>
</dbReference>
<protein>
    <submittedName>
        <fullName evidence="2">Uncharacterized protein</fullName>
    </submittedName>
</protein>
<feature type="compositionally biased region" description="Low complexity" evidence="1">
    <location>
        <begin position="157"/>
        <end position="174"/>
    </location>
</feature>
<feature type="region of interest" description="Disordered" evidence="1">
    <location>
        <begin position="688"/>
        <end position="760"/>
    </location>
</feature>
<dbReference type="RefSeq" id="XP_002286318.1">
    <property type="nucleotide sequence ID" value="XM_002286282.1"/>
</dbReference>
<organism evidence="2 3">
    <name type="scientific">Thalassiosira pseudonana</name>
    <name type="common">Marine diatom</name>
    <name type="synonym">Cyclotella nana</name>
    <dbReference type="NCBI Taxonomy" id="35128"/>
    <lineage>
        <taxon>Eukaryota</taxon>
        <taxon>Sar</taxon>
        <taxon>Stramenopiles</taxon>
        <taxon>Ochrophyta</taxon>
        <taxon>Bacillariophyta</taxon>
        <taxon>Coscinodiscophyceae</taxon>
        <taxon>Thalassiosirophycidae</taxon>
        <taxon>Thalassiosirales</taxon>
        <taxon>Thalassiosiraceae</taxon>
        <taxon>Thalassiosira</taxon>
    </lineage>
</organism>
<evidence type="ECO:0000313" key="2">
    <source>
        <dbReference type="EMBL" id="EED95959.1"/>
    </source>
</evidence>
<evidence type="ECO:0000313" key="3">
    <source>
        <dbReference type="Proteomes" id="UP000001449"/>
    </source>
</evidence>
<reference evidence="2 3" key="1">
    <citation type="journal article" date="2004" name="Science">
        <title>The genome of the diatom Thalassiosira pseudonana: ecology, evolution, and metabolism.</title>
        <authorList>
            <person name="Armbrust E.V."/>
            <person name="Berges J.A."/>
            <person name="Bowler C."/>
            <person name="Green B.R."/>
            <person name="Martinez D."/>
            <person name="Putnam N.H."/>
            <person name="Zhou S."/>
            <person name="Allen A.E."/>
            <person name="Apt K.E."/>
            <person name="Bechner M."/>
            <person name="Brzezinski M.A."/>
            <person name="Chaal B.K."/>
            <person name="Chiovitti A."/>
            <person name="Davis A.K."/>
            <person name="Demarest M.S."/>
            <person name="Detter J.C."/>
            <person name="Glavina T."/>
            <person name="Goodstein D."/>
            <person name="Hadi M.Z."/>
            <person name="Hellsten U."/>
            <person name="Hildebrand M."/>
            <person name="Jenkins B.D."/>
            <person name="Jurka J."/>
            <person name="Kapitonov V.V."/>
            <person name="Kroger N."/>
            <person name="Lau W.W."/>
            <person name="Lane T.W."/>
            <person name="Larimer F.W."/>
            <person name="Lippmeier J.C."/>
            <person name="Lucas S."/>
            <person name="Medina M."/>
            <person name="Montsant A."/>
            <person name="Obornik M."/>
            <person name="Parker M.S."/>
            <person name="Palenik B."/>
            <person name="Pazour G.J."/>
            <person name="Richardson P.M."/>
            <person name="Rynearson T.A."/>
            <person name="Saito M.A."/>
            <person name="Schwartz D.C."/>
            <person name="Thamatrakoln K."/>
            <person name="Valentin K."/>
            <person name="Vardi A."/>
            <person name="Wilkerson F.P."/>
            <person name="Rokhsar D.S."/>
        </authorList>
    </citation>
    <scope>NUCLEOTIDE SEQUENCE [LARGE SCALE GENOMIC DNA]</scope>
    <source>
        <strain evidence="2 3">CCMP1335</strain>
    </source>
</reference>
<reference evidence="2 3" key="2">
    <citation type="journal article" date="2008" name="Nature">
        <title>The Phaeodactylum genome reveals the evolutionary history of diatom genomes.</title>
        <authorList>
            <person name="Bowler C."/>
            <person name="Allen A.E."/>
            <person name="Badger J.H."/>
            <person name="Grimwood J."/>
            <person name="Jabbari K."/>
            <person name="Kuo A."/>
            <person name="Maheswari U."/>
            <person name="Martens C."/>
            <person name="Maumus F."/>
            <person name="Otillar R.P."/>
            <person name="Rayko E."/>
            <person name="Salamov A."/>
            <person name="Vandepoele K."/>
            <person name="Beszteri B."/>
            <person name="Gruber A."/>
            <person name="Heijde M."/>
            <person name="Katinka M."/>
            <person name="Mock T."/>
            <person name="Valentin K."/>
            <person name="Verret F."/>
            <person name="Berges J.A."/>
            <person name="Brownlee C."/>
            <person name="Cadoret J.P."/>
            <person name="Chiovitti A."/>
            <person name="Choi C.J."/>
            <person name="Coesel S."/>
            <person name="De Martino A."/>
            <person name="Detter J.C."/>
            <person name="Durkin C."/>
            <person name="Falciatore A."/>
            <person name="Fournet J."/>
            <person name="Haruta M."/>
            <person name="Huysman M.J."/>
            <person name="Jenkins B.D."/>
            <person name="Jiroutova K."/>
            <person name="Jorgensen R.E."/>
            <person name="Joubert Y."/>
            <person name="Kaplan A."/>
            <person name="Kroger N."/>
            <person name="Kroth P.G."/>
            <person name="La Roche J."/>
            <person name="Lindquist E."/>
            <person name="Lommer M."/>
            <person name="Martin-Jezequel V."/>
            <person name="Lopez P.J."/>
            <person name="Lucas S."/>
            <person name="Mangogna M."/>
            <person name="McGinnis K."/>
            <person name="Medlin L.K."/>
            <person name="Montsant A."/>
            <person name="Oudot-Le Secq M.P."/>
            <person name="Napoli C."/>
            <person name="Obornik M."/>
            <person name="Parker M.S."/>
            <person name="Petit J.L."/>
            <person name="Porcel B.M."/>
            <person name="Poulsen N."/>
            <person name="Robison M."/>
            <person name="Rychlewski L."/>
            <person name="Rynearson T.A."/>
            <person name="Schmutz J."/>
            <person name="Shapiro H."/>
            <person name="Siaut M."/>
            <person name="Stanley M."/>
            <person name="Sussman M.R."/>
            <person name="Taylor A.R."/>
            <person name="Vardi A."/>
            <person name="von Dassow P."/>
            <person name="Vyverman W."/>
            <person name="Willis A."/>
            <person name="Wyrwicz L.S."/>
            <person name="Rokhsar D.S."/>
            <person name="Weissenbach J."/>
            <person name="Armbrust E.V."/>
            <person name="Green B.R."/>
            <person name="Van de Peer Y."/>
            <person name="Grigoriev I.V."/>
        </authorList>
    </citation>
    <scope>NUCLEOTIDE SEQUENCE [LARGE SCALE GENOMIC DNA]</scope>
    <source>
        <strain evidence="2 3">CCMP1335</strain>
    </source>
</reference>
<feature type="compositionally biased region" description="Basic and acidic residues" evidence="1">
    <location>
        <begin position="109"/>
        <end position="132"/>
    </location>
</feature>
<feature type="compositionally biased region" description="Pro residues" evidence="1">
    <location>
        <begin position="475"/>
        <end position="487"/>
    </location>
</feature>
<dbReference type="AlphaFoldDB" id="B8BRH9"/>
<feature type="compositionally biased region" description="Gly residues" evidence="1">
    <location>
        <begin position="699"/>
        <end position="711"/>
    </location>
</feature>
<evidence type="ECO:0000256" key="1">
    <source>
        <dbReference type="SAM" id="MobiDB-lite"/>
    </source>
</evidence>